<dbReference type="STRING" id="1244108.SAMN05444004_1282"/>
<protein>
    <submittedName>
        <fullName evidence="6">Glyoxylase, beta-lactamase superfamily II</fullName>
    </submittedName>
</protein>
<dbReference type="GO" id="GO:0016787">
    <property type="term" value="F:hydrolase activity"/>
    <property type="evidence" value="ECO:0007669"/>
    <property type="project" value="UniProtKB-KW"/>
</dbReference>
<dbReference type="SUPFAM" id="SSF56281">
    <property type="entry name" value="Metallo-hydrolase/oxidoreductase"/>
    <property type="match status" value="1"/>
</dbReference>
<dbReference type="PANTHER" id="PTHR42978:SF6">
    <property type="entry name" value="QUORUM-QUENCHING LACTONASE YTNP-RELATED"/>
    <property type="match status" value="1"/>
</dbReference>
<comment type="similarity">
    <text evidence="1">Belongs to the metallo-beta-lactamase superfamily.</text>
</comment>
<dbReference type="InterPro" id="IPR036866">
    <property type="entry name" value="RibonucZ/Hydroxyglut_hydro"/>
</dbReference>
<dbReference type="GO" id="GO:0046872">
    <property type="term" value="F:metal ion binding"/>
    <property type="evidence" value="ECO:0007669"/>
    <property type="project" value="UniProtKB-KW"/>
</dbReference>
<gene>
    <name evidence="6" type="ORF">SAMN05444004_1282</name>
</gene>
<keyword evidence="4" id="KW-0862">Zinc</keyword>
<dbReference type="OrthoDB" id="9773738at2"/>
<reference evidence="7" key="1">
    <citation type="submission" date="2016-10" db="EMBL/GenBank/DDBJ databases">
        <authorList>
            <person name="Varghese N."/>
            <person name="Submissions S."/>
        </authorList>
    </citation>
    <scope>NUCLEOTIDE SEQUENCE [LARGE SCALE GENOMIC DNA]</scope>
    <source>
        <strain evidence="7">DSM 100420</strain>
    </source>
</reference>
<evidence type="ECO:0000256" key="3">
    <source>
        <dbReference type="ARBA" id="ARBA00022801"/>
    </source>
</evidence>
<keyword evidence="7" id="KW-1185">Reference proteome</keyword>
<keyword evidence="2" id="KW-0479">Metal-binding</keyword>
<dbReference type="SMART" id="SM00849">
    <property type="entry name" value="Lactamase_B"/>
    <property type="match status" value="1"/>
</dbReference>
<dbReference type="AlphaFoldDB" id="A0A1H3UAT5"/>
<dbReference type="PANTHER" id="PTHR42978">
    <property type="entry name" value="QUORUM-QUENCHING LACTONASE YTNP-RELATED-RELATED"/>
    <property type="match status" value="1"/>
</dbReference>
<dbReference type="Pfam" id="PF00753">
    <property type="entry name" value="Lactamase_B"/>
    <property type="match status" value="1"/>
</dbReference>
<organism evidence="6 7">
    <name type="scientific">Jannaschia faecimaris</name>
    <dbReference type="NCBI Taxonomy" id="1244108"/>
    <lineage>
        <taxon>Bacteria</taxon>
        <taxon>Pseudomonadati</taxon>
        <taxon>Pseudomonadota</taxon>
        <taxon>Alphaproteobacteria</taxon>
        <taxon>Rhodobacterales</taxon>
        <taxon>Roseobacteraceae</taxon>
        <taxon>Jannaschia</taxon>
    </lineage>
</organism>
<evidence type="ECO:0000256" key="2">
    <source>
        <dbReference type="ARBA" id="ARBA00022723"/>
    </source>
</evidence>
<accession>A0A1H3UAT5</accession>
<name>A0A1H3UAT5_9RHOB</name>
<dbReference type="EMBL" id="FNPX01000028">
    <property type="protein sequence ID" value="SDZ59573.1"/>
    <property type="molecule type" value="Genomic_DNA"/>
</dbReference>
<evidence type="ECO:0000256" key="4">
    <source>
        <dbReference type="ARBA" id="ARBA00022833"/>
    </source>
</evidence>
<feature type="domain" description="Metallo-beta-lactamase" evidence="5">
    <location>
        <begin position="94"/>
        <end position="297"/>
    </location>
</feature>
<proteinExistence type="inferred from homology"/>
<dbReference type="InterPro" id="IPR051013">
    <property type="entry name" value="MBL_superfamily_lactonases"/>
</dbReference>
<keyword evidence="3" id="KW-0378">Hydrolase</keyword>
<dbReference type="CDD" id="cd07720">
    <property type="entry name" value="OPHC2-like_MBL-fold"/>
    <property type="match status" value="1"/>
</dbReference>
<dbReference type="PROSITE" id="PS51318">
    <property type="entry name" value="TAT"/>
    <property type="match status" value="1"/>
</dbReference>
<evidence type="ECO:0000313" key="6">
    <source>
        <dbReference type="EMBL" id="SDZ59573.1"/>
    </source>
</evidence>
<evidence type="ECO:0000259" key="5">
    <source>
        <dbReference type="SMART" id="SM00849"/>
    </source>
</evidence>
<dbReference type="InterPro" id="IPR001279">
    <property type="entry name" value="Metallo-B-lactamas"/>
</dbReference>
<dbReference type="Proteomes" id="UP000198914">
    <property type="component" value="Unassembled WGS sequence"/>
</dbReference>
<dbReference type="InterPro" id="IPR006311">
    <property type="entry name" value="TAT_signal"/>
</dbReference>
<evidence type="ECO:0000313" key="7">
    <source>
        <dbReference type="Proteomes" id="UP000198914"/>
    </source>
</evidence>
<evidence type="ECO:0000256" key="1">
    <source>
        <dbReference type="ARBA" id="ARBA00007749"/>
    </source>
</evidence>
<sequence>MTSFDLSRRGLILGAAGGAALLAAGRPHPLQAAAHATAPLPTFYDRMVGNLRVTTLLDGYFKLDQNLVTNLGDEQIAEGMKAAYLNPANPIPLAISTHVIRQGDQVSLVDAGAGGAFGPTAGRLRTSLELLGVAPEDVTRIVLTHMHPDHIGGLIGDNGPVFPNASLHVSEADHAFWTDEMIASGAPESSQGFFALARAVSEAYTQRTEMFGDNTDLGGGLTTLAMPGHTPGHSGVRVSDGSDQLIIWGDSTALASLQFSHPDAGIAFDADGVQAAETRRRVLDMVVADKIAVAGTHLPFPGIGHVEEKDGAYAWVPEEWQHI</sequence>
<dbReference type="Gene3D" id="3.60.15.10">
    <property type="entry name" value="Ribonuclease Z/Hydroxyacylglutathione hydrolase-like"/>
    <property type="match status" value="1"/>
</dbReference>